<feature type="compositionally biased region" description="Low complexity" evidence="2">
    <location>
        <begin position="337"/>
        <end position="350"/>
    </location>
</feature>
<evidence type="ECO:0000256" key="1">
    <source>
        <dbReference type="SAM" id="Coils"/>
    </source>
</evidence>
<feature type="region of interest" description="Disordered" evidence="2">
    <location>
        <begin position="273"/>
        <end position="439"/>
    </location>
</feature>
<gene>
    <name evidence="3" type="ORF">BATDEDRAFT_26775</name>
</gene>
<feature type="region of interest" description="Disordered" evidence="2">
    <location>
        <begin position="29"/>
        <end position="49"/>
    </location>
</feature>
<dbReference type="InParanoid" id="F4P8X8"/>
<feature type="coiled-coil region" evidence="1">
    <location>
        <begin position="177"/>
        <end position="204"/>
    </location>
</feature>
<name>F4P8X8_BATDJ</name>
<dbReference type="Proteomes" id="UP000007241">
    <property type="component" value="Unassembled WGS sequence"/>
</dbReference>
<feature type="compositionally biased region" description="Polar residues" evidence="2">
    <location>
        <begin position="273"/>
        <end position="288"/>
    </location>
</feature>
<dbReference type="OMA" id="CQKENIF"/>
<feature type="compositionally biased region" description="Polar residues" evidence="2">
    <location>
        <begin position="387"/>
        <end position="421"/>
    </location>
</feature>
<dbReference type="HOGENOM" id="CLU_595775_0_0_1"/>
<dbReference type="InterPro" id="IPR049733">
    <property type="entry name" value="CCDC61_N"/>
</dbReference>
<dbReference type="GO" id="GO:0036064">
    <property type="term" value="C:ciliary basal body"/>
    <property type="evidence" value="ECO:0000318"/>
    <property type="project" value="GO_Central"/>
</dbReference>
<reference evidence="3 4" key="1">
    <citation type="submission" date="2009-12" db="EMBL/GenBank/DDBJ databases">
        <title>The draft genome of Batrachochytrium dendrobatidis.</title>
        <authorList>
            <consortium name="US DOE Joint Genome Institute (JGI-PGF)"/>
            <person name="Kuo A."/>
            <person name="Salamov A."/>
            <person name="Schmutz J."/>
            <person name="Lucas S."/>
            <person name="Pitluck S."/>
            <person name="Rosenblum E."/>
            <person name="Stajich J."/>
            <person name="Eisen M."/>
            <person name="Grigoriev I.V."/>
        </authorList>
    </citation>
    <scope>NUCLEOTIDE SEQUENCE [LARGE SCALE GENOMIC DNA]</scope>
    <source>
        <strain evidence="4">JAM81 / FGSC 10211</strain>
    </source>
</reference>
<protein>
    <submittedName>
        <fullName evidence="3">Uncharacterized protein</fullName>
    </submittedName>
</protein>
<dbReference type="EMBL" id="GL882889">
    <property type="protein sequence ID" value="EGF78079.1"/>
    <property type="molecule type" value="Genomic_DNA"/>
</dbReference>
<feature type="compositionally biased region" description="Basic and acidic residues" evidence="2">
    <location>
        <begin position="364"/>
        <end position="386"/>
    </location>
</feature>
<feature type="compositionally biased region" description="Polar residues" evidence="2">
    <location>
        <begin position="296"/>
        <end position="315"/>
    </location>
</feature>
<dbReference type="STRING" id="684364.F4P8X8"/>
<dbReference type="GeneID" id="18239133"/>
<organism evidence="3 4">
    <name type="scientific">Batrachochytrium dendrobatidis (strain JAM81 / FGSC 10211)</name>
    <name type="common">Frog chytrid fungus</name>
    <dbReference type="NCBI Taxonomy" id="684364"/>
    <lineage>
        <taxon>Eukaryota</taxon>
        <taxon>Fungi</taxon>
        <taxon>Fungi incertae sedis</taxon>
        <taxon>Chytridiomycota</taxon>
        <taxon>Chytridiomycota incertae sedis</taxon>
        <taxon>Chytridiomycetes</taxon>
        <taxon>Rhizophydiales</taxon>
        <taxon>Rhizophydiales incertae sedis</taxon>
        <taxon>Batrachochytrium</taxon>
    </lineage>
</organism>
<keyword evidence="4" id="KW-1185">Reference proteome</keyword>
<evidence type="ECO:0000313" key="3">
    <source>
        <dbReference type="EMBL" id="EGF78079.1"/>
    </source>
</evidence>
<dbReference type="RefSeq" id="XP_006681050.1">
    <property type="nucleotide sequence ID" value="XM_006680987.1"/>
</dbReference>
<sequence>MSGFDQRVQLRFRDRLFNLHVSGTIMTAVTTSPDNNKNPNHTPENSDSQPNLVVSLEEMPSSLFSSESPANIWTAEFSASYIEDITIKTGNFKKFSIFVEMLLSAMQRPNSTVSLDLLTWQDLDAVKNSGLPNRTKQFDDGKMYLIITYAVAFDRVHYPLPLVKQNSPKLSSNDARQKQLLQDMASLLKENDKLRYQIKSMELDAHTAQPSHNTQSTQAENELQSVLVTIRRKLRETLRRYPRDRFSQSAYDGLYKSLNDIFELAQNYHCSNQSVKATSKPQRSSQSSTHKKHQVRSYSNSSARLNRHSSPQLSERSGYKVIKSEPLVATRHDPPIRKSNSLRSNSRKPSMSPFRRFDPTQYILDKERKQADKRSLRNIKVRDNTHQGRSSSKRIPTYSSQTRESSISINGERSISKSRPSYLQPGPTKKKYLDENSPTDDTIESRLAQLQMYLASVVD</sequence>
<dbReference type="AlphaFoldDB" id="F4P8X8"/>
<accession>F4P8X8</accession>
<evidence type="ECO:0000256" key="2">
    <source>
        <dbReference type="SAM" id="MobiDB-lite"/>
    </source>
</evidence>
<dbReference type="OrthoDB" id="568137at2759"/>
<keyword evidence="1" id="KW-0175">Coiled coil</keyword>
<evidence type="ECO:0000313" key="4">
    <source>
        <dbReference type="Proteomes" id="UP000007241"/>
    </source>
</evidence>
<dbReference type="CDD" id="cd22284">
    <property type="entry name" value="HD_CCDC61_N"/>
    <property type="match status" value="1"/>
</dbReference>
<proteinExistence type="predicted"/>